<dbReference type="EMBL" id="AGWR01000014">
    <property type="protein sequence ID" value="EKB28303.1"/>
    <property type="molecule type" value="Genomic_DNA"/>
</dbReference>
<name>K1JNW2_9GAMM</name>
<protein>
    <submittedName>
        <fullName evidence="1">Uncharacterized protein</fullName>
    </submittedName>
</protein>
<dbReference type="Proteomes" id="UP000005149">
    <property type="component" value="Unassembled WGS sequence"/>
</dbReference>
<comment type="caution">
    <text evidence="1">The sequence shown here is derived from an EMBL/GenBank/DDBJ whole genome shotgun (WGS) entry which is preliminary data.</text>
</comment>
<evidence type="ECO:0000313" key="2">
    <source>
        <dbReference type="Proteomes" id="UP000005149"/>
    </source>
</evidence>
<keyword evidence="2" id="KW-1185">Reference proteome</keyword>
<organism evidence="1 2">
    <name type="scientific">Aeromonas dhakensis</name>
    <dbReference type="NCBI Taxonomy" id="196024"/>
    <lineage>
        <taxon>Bacteria</taxon>
        <taxon>Pseudomonadati</taxon>
        <taxon>Pseudomonadota</taxon>
        <taxon>Gammaproteobacteria</taxon>
        <taxon>Aeromonadales</taxon>
        <taxon>Aeromonadaceae</taxon>
        <taxon>Aeromonas</taxon>
    </lineage>
</organism>
<sequence length="147" mass="15908">MRKVSILCPVDGVIPWFDTLELFSELGVFNLGEEGVWVVAEYTGTCEWVNDKDPDQILSVFHPEPLNAIHPAVVLAGQSFELSGSYHQDADIVLFFGDLPVTVTVSSGTFQRQLTIPSAGVYTLSKATLQGSGEPIQVTPTTINVAL</sequence>
<dbReference type="HOGENOM" id="CLU_1764103_0_0_6"/>
<accession>K1JNW2</accession>
<gene>
    <name evidence="1" type="ORF">HMPREF1171_01537</name>
</gene>
<dbReference type="PATRIC" id="fig|1073377.4.peg.1584"/>
<reference evidence="1 2" key="1">
    <citation type="submission" date="2012-06" db="EMBL/GenBank/DDBJ databases">
        <title>The Genome Sequence of Aeromonas hydrophila SSU.</title>
        <authorList>
            <consortium name="The Broad Institute Genome Sequencing Platform"/>
            <person name="Earl A."/>
            <person name="Ward D."/>
            <person name="Feldgarden M."/>
            <person name="Gevers D."/>
            <person name="Chopra A."/>
            <person name="Walker B."/>
            <person name="Young S.K."/>
            <person name="Zeng Q."/>
            <person name="Gargeya S."/>
            <person name="Fitzgerald M."/>
            <person name="Haas B."/>
            <person name="Abouelleil A."/>
            <person name="Alvarado L."/>
            <person name="Arachchi H.M."/>
            <person name="Berlin A.M."/>
            <person name="Chapman S.B."/>
            <person name="Goldberg J."/>
            <person name="Griggs A."/>
            <person name="Gujja S."/>
            <person name="Hansen M."/>
            <person name="Howarth C."/>
            <person name="Imamovic A."/>
            <person name="Larimer J."/>
            <person name="McCowan C."/>
            <person name="Montmayeur A."/>
            <person name="Murphy C."/>
            <person name="Neiman D."/>
            <person name="Pearson M."/>
            <person name="Priest M."/>
            <person name="Roberts A."/>
            <person name="Saif S."/>
            <person name="Shea T."/>
            <person name="Sisk P."/>
            <person name="Sykes S."/>
            <person name="Wortman J."/>
            <person name="Nusbaum C."/>
            <person name="Birren B."/>
        </authorList>
    </citation>
    <scope>NUCLEOTIDE SEQUENCE [LARGE SCALE GENOMIC DNA]</scope>
    <source>
        <strain evidence="1 2">SSU</strain>
    </source>
</reference>
<dbReference type="RefSeq" id="WP_005301659.1">
    <property type="nucleotide sequence ID" value="NZ_JDWD01000126.1"/>
</dbReference>
<proteinExistence type="predicted"/>
<evidence type="ECO:0000313" key="1">
    <source>
        <dbReference type="EMBL" id="EKB28303.1"/>
    </source>
</evidence>
<dbReference type="AlphaFoldDB" id="K1JNW2"/>